<dbReference type="GO" id="GO:0003700">
    <property type="term" value="F:DNA-binding transcription factor activity"/>
    <property type="evidence" value="ECO:0007669"/>
    <property type="project" value="InterPro"/>
</dbReference>
<keyword evidence="6" id="KW-1185">Reference proteome</keyword>
<keyword evidence="2" id="KW-0238">DNA-binding</keyword>
<dbReference type="Gene3D" id="1.10.10.60">
    <property type="entry name" value="Homeodomain-like"/>
    <property type="match status" value="1"/>
</dbReference>
<reference evidence="5 6" key="1">
    <citation type="submission" date="2019-12" db="EMBL/GenBank/DDBJ databases">
        <title>Chitinophaga sp. strain ysch24 (GDMCC 1.1355), whole genome shotgun sequence.</title>
        <authorList>
            <person name="Zhang X."/>
        </authorList>
    </citation>
    <scope>NUCLEOTIDE SEQUENCE [LARGE SCALE GENOMIC DNA]</scope>
    <source>
        <strain evidence="6">ysch24</strain>
    </source>
</reference>
<accession>A0A7K1U5G1</accession>
<dbReference type="RefSeq" id="WP_157307042.1">
    <property type="nucleotide sequence ID" value="NZ_WRXN01000006.1"/>
</dbReference>
<evidence type="ECO:0000313" key="5">
    <source>
        <dbReference type="EMBL" id="MVT09597.1"/>
    </source>
</evidence>
<sequence length="272" mass="31625">MENNTDYNHYRIAVPSIFEEVFSHFYFAENRSDEALTLTLLPSYQTIMVFSFGTPVSFITRQNDQVEIDKCLVIGPIKQAVDYTLPPASEILVANFKDDAFFRFFGNASIGTRLAAEPDHLLDDNCFTLLWTELSRMNTTNEKVNHLLEFCRPYIRARNEIAGQIASFDNEGLSSIKEISEKSNLSERSVQINHKKHFGYSAKEISRYQRFFKAIQLIQDIAIENIKVDWFEIIHQCGYYDQSQLIHDFKHYLNLSPSKYLKFQQSICNPRS</sequence>
<evidence type="ECO:0000256" key="1">
    <source>
        <dbReference type="ARBA" id="ARBA00023015"/>
    </source>
</evidence>
<dbReference type="Pfam" id="PF12833">
    <property type="entry name" value="HTH_18"/>
    <property type="match status" value="1"/>
</dbReference>
<dbReference type="PROSITE" id="PS01124">
    <property type="entry name" value="HTH_ARAC_FAMILY_2"/>
    <property type="match status" value="1"/>
</dbReference>
<dbReference type="Proteomes" id="UP000461730">
    <property type="component" value="Unassembled WGS sequence"/>
</dbReference>
<name>A0A7K1U5G1_9BACT</name>
<dbReference type="SMART" id="SM00342">
    <property type="entry name" value="HTH_ARAC"/>
    <property type="match status" value="1"/>
</dbReference>
<keyword evidence="3" id="KW-0804">Transcription</keyword>
<dbReference type="EMBL" id="WRXN01000006">
    <property type="protein sequence ID" value="MVT09597.1"/>
    <property type="molecule type" value="Genomic_DNA"/>
</dbReference>
<dbReference type="InterPro" id="IPR018060">
    <property type="entry name" value="HTH_AraC"/>
</dbReference>
<dbReference type="PANTHER" id="PTHR46796">
    <property type="entry name" value="HTH-TYPE TRANSCRIPTIONAL ACTIVATOR RHAS-RELATED"/>
    <property type="match status" value="1"/>
</dbReference>
<evidence type="ECO:0000256" key="2">
    <source>
        <dbReference type="ARBA" id="ARBA00023125"/>
    </source>
</evidence>
<feature type="domain" description="HTH araC/xylS-type" evidence="4">
    <location>
        <begin position="159"/>
        <end position="263"/>
    </location>
</feature>
<gene>
    <name evidence="5" type="ORF">GO493_15115</name>
</gene>
<dbReference type="AlphaFoldDB" id="A0A7K1U5G1"/>
<protein>
    <submittedName>
        <fullName evidence="5">Helix-turn-helix domain-containing protein</fullName>
    </submittedName>
</protein>
<keyword evidence="1" id="KW-0805">Transcription regulation</keyword>
<evidence type="ECO:0000259" key="4">
    <source>
        <dbReference type="PROSITE" id="PS01124"/>
    </source>
</evidence>
<comment type="caution">
    <text evidence="5">The sequence shown here is derived from an EMBL/GenBank/DDBJ whole genome shotgun (WGS) entry which is preliminary data.</text>
</comment>
<proteinExistence type="predicted"/>
<evidence type="ECO:0000313" key="6">
    <source>
        <dbReference type="Proteomes" id="UP000461730"/>
    </source>
</evidence>
<organism evidence="5 6">
    <name type="scientific">Chitinophaga tropicalis</name>
    <dbReference type="NCBI Taxonomy" id="2683588"/>
    <lineage>
        <taxon>Bacteria</taxon>
        <taxon>Pseudomonadati</taxon>
        <taxon>Bacteroidota</taxon>
        <taxon>Chitinophagia</taxon>
        <taxon>Chitinophagales</taxon>
        <taxon>Chitinophagaceae</taxon>
        <taxon>Chitinophaga</taxon>
    </lineage>
</organism>
<evidence type="ECO:0000256" key="3">
    <source>
        <dbReference type="ARBA" id="ARBA00023163"/>
    </source>
</evidence>
<dbReference type="InterPro" id="IPR050204">
    <property type="entry name" value="AraC_XylS_family_regulators"/>
</dbReference>
<dbReference type="GO" id="GO:0043565">
    <property type="term" value="F:sequence-specific DNA binding"/>
    <property type="evidence" value="ECO:0007669"/>
    <property type="project" value="InterPro"/>
</dbReference>
<dbReference type="PANTHER" id="PTHR46796:SF13">
    <property type="entry name" value="HTH-TYPE TRANSCRIPTIONAL ACTIVATOR RHAS"/>
    <property type="match status" value="1"/>
</dbReference>